<dbReference type="EMBL" id="JACLYY010000009">
    <property type="protein sequence ID" value="MBM6738424.1"/>
    <property type="molecule type" value="Genomic_DNA"/>
</dbReference>
<keyword evidence="13" id="KW-1185">Reference proteome</keyword>
<feature type="transmembrane region" description="Helical" evidence="10">
    <location>
        <begin position="607"/>
        <end position="632"/>
    </location>
</feature>
<dbReference type="PANTHER" id="PTHR30204">
    <property type="entry name" value="REDOX-CYCLING DRUG-SENSING TRANSCRIPTIONAL ACTIVATOR SOXR"/>
    <property type="match status" value="1"/>
</dbReference>
<proteinExistence type="predicted"/>
<evidence type="ECO:0000256" key="3">
    <source>
        <dbReference type="ARBA" id="ARBA00022491"/>
    </source>
</evidence>
<comment type="caution">
    <text evidence="12">The sequence shown here is derived from an EMBL/GenBank/DDBJ whole genome shotgun (WGS) entry which is preliminary data.</text>
</comment>
<dbReference type="Pfam" id="PF13411">
    <property type="entry name" value="MerR_1"/>
    <property type="match status" value="1"/>
</dbReference>
<keyword evidence="7" id="KW-0238">DNA-binding</keyword>
<keyword evidence="9" id="KW-0804">Transcription</keyword>
<protein>
    <submittedName>
        <fullName evidence="12">MerR family transcriptional regulator</fullName>
    </submittedName>
</protein>
<gene>
    <name evidence="12" type="ORF">H7U36_09995</name>
</gene>
<dbReference type="PROSITE" id="PS50937">
    <property type="entry name" value="HTH_MERR_2"/>
    <property type="match status" value="1"/>
</dbReference>
<keyword evidence="4 10" id="KW-0812">Transmembrane</keyword>
<comment type="subcellular location">
    <subcellularLocation>
        <location evidence="1">Cell membrane</location>
        <topology evidence="1">Multi-pass membrane protein</topology>
    </subcellularLocation>
</comment>
<dbReference type="Gene3D" id="1.10.1660.10">
    <property type="match status" value="1"/>
</dbReference>
<keyword evidence="3" id="KW-0678">Repressor</keyword>
<dbReference type="CDD" id="cd01106">
    <property type="entry name" value="HTH_TipAL-Mta"/>
    <property type="match status" value="1"/>
</dbReference>
<evidence type="ECO:0000256" key="5">
    <source>
        <dbReference type="ARBA" id="ARBA00022989"/>
    </source>
</evidence>
<dbReference type="InterPro" id="IPR000551">
    <property type="entry name" value="MerR-type_HTH_dom"/>
</dbReference>
<keyword evidence="5 10" id="KW-1133">Transmembrane helix</keyword>
<evidence type="ECO:0000256" key="2">
    <source>
        <dbReference type="ARBA" id="ARBA00022475"/>
    </source>
</evidence>
<evidence type="ECO:0000313" key="13">
    <source>
        <dbReference type="Proteomes" id="UP000716906"/>
    </source>
</evidence>
<evidence type="ECO:0000256" key="10">
    <source>
        <dbReference type="SAM" id="Phobius"/>
    </source>
</evidence>
<dbReference type="InterPro" id="IPR047057">
    <property type="entry name" value="MerR_fam"/>
</dbReference>
<evidence type="ECO:0000256" key="1">
    <source>
        <dbReference type="ARBA" id="ARBA00004651"/>
    </source>
</evidence>
<evidence type="ECO:0000256" key="7">
    <source>
        <dbReference type="ARBA" id="ARBA00023125"/>
    </source>
</evidence>
<sequence>MNTQQVEKETGVTRQNIRYYEKAGLLHPERDKGNAYRIYSEEDVEALKIIKMLRMLDMPLEDIRRVLEREETITEAVARQRELLLARQRQLKAAVDMCDRIRKEGDEKFNVDACLNQMEEMERQGSVFARIVEDYRKVARMEEKREICFHVERKAEHPKDIIKEVEKYGEANGLDIQRIKGEKGAVFFLDGEKYEAKTVRLRKSDIRDGKKYLVLCRRCCSPEAERAEVHMEPGRMKFFQAVHMIVRNIGRQKQKSVLNILVCIVSISLAAFYQTNIDSCRQQRDELDQIYTIRGEVWNYNGGVNSGLKIGEQYASALRESPYISELQESVDLCGTAGEAETYVQAKGINCLAAAQLRDRDLAWEPGMNEETFLKGERPDCCIADDRFLSENGLKIGDTLCAQMFYYTETEDALGLTAEPLGAVRMEIVGSGDMAAEGALLCPLRAVRSRFEENGAVYMPSRMSFALESGKHLDAFKREMDQAGFMEVTDGSGAAGYYKGNALVIDDSAYLEALENVEKNMRFLQAFYPLALLLMMAVGYIISYLLMQNRRMEMAIMQALGTGKHRIAFQIFAEHVTVAAMGCLFGASFALAAGIGNGISVLKAAGLFLLCYSMGTWISLMITGKFSVIAALMGKERG</sequence>
<dbReference type="PANTHER" id="PTHR30204:SF69">
    <property type="entry name" value="MERR-FAMILY TRANSCRIPTIONAL REGULATOR"/>
    <property type="match status" value="1"/>
</dbReference>
<keyword evidence="6" id="KW-0805">Transcription regulation</keyword>
<dbReference type="InterPro" id="IPR003838">
    <property type="entry name" value="ABC3_permease_C"/>
</dbReference>
<dbReference type="SMART" id="SM00422">
    <property type="entry name" value="HTH_MERR"/>
    <property type="match status" value="1"/>
</dbReference>
<accession>A0ABS2E9W1</accession>
<evidence type="ECO:0000256" key="8">
    <source>
        <dbReference type="ARBA" id="ARBA00023136"/>
    </source>
</evidence>
<evidence type="ECO:0000256" key="9">
    <source>
        <dbReference type="ARBA" id="ARBA00023163"/>
    </source>
</evidence>
<dbReference type="Proteomes" id="UP000716906">
    <property type="component" value="Unassembled WGS sequence"/>
</dbReference>
<evidence type="ECO:0000256" key="4">
    <source>
        <dbReference type="ARBA" id="ARBA00022692"/>
    </source>
</evidence>
<dbReference type="SUPFAM" id="SSF46955">
    <property type="entry name" value="Putative DNA-binding domain"/>
    <property type="match status" value="1"/>
</dbReference>
<keyword evidence="2" id="KW-1003">Cell membrane</keyword>
<keyword evidence="8 10" id="KW-0472">Membrane</keyword>
<dbReference type="InterPro" id="IPR009061">
    <property type="entry name" value="DNA-bd_dom_put_sf"/>
</dbReference>
<evidence type="ECO:0000259" key="11">
    <source>
        <dbReference type="PROSITE" id="PS50937"/>
    </source>
</evidence>
<feature type="transmembrane region" description="Helical" evidence="10">
    <location>
        <begin position="526"/>
        <end position="546"/>
    </location>
</feature>
<organism evidence="12 13">
    <name type="scientific">Faecalicatena fissicatena</name>
    <dbReference type="NCBI Taxonomy" id="290055"/>
    <lineage>
        <taxon>Bacteria</taxon>
        <taxon>Bacillati</taxon>
        <taxon>Bacillota</taxon>
        <taxon>Clostridia</taxon>
        <taxon>Lachnospirales</taxon>
        <taxon>Lachnospiraceae</taxon>
        <taxon>Faecalicatena</taxon>
    </lineage>
</organism>
<evidence type="ECO:0000256" key="6">
    <source>
        <dbReference type="ARBA" id="ARBA00023015"/>
    </source>
</evidence>
<evidence type="ECO:0000313" key="12">
    <source>
        <dbReference type="EMBL" id="MBM6738424.1"/>
    </source>
</evidence>
<reference evidence="12 13" key="1">
    <citation type="journal article" date="2021" name="Sci. Rep.">
        <title>The distribution of antibiotic resistance genes in chicken gut microbiota commensals.</title>
        <authorList>
            <person name="Juricova H."/>
            <person name="Matiasovicova J."/>
            <person name="Kubasova T."/>
            <person name="Cejkova D."/>
            <person name="Rychlik I."/>
        </authorList>
    </citation>
    <scope>NUCLEOTIDE SEQUENCE [LARGE SCALE GENOMIC DNA]</scope>
    <source>
        <strain evidence="12 13">An773</strain>
    </source>
</reference>
<dbReference type="Pfam" id="PF02687">
    <property type="entry name" value="FtsX"/>
    <property type="match status" value="1"/>
</dbReference>
<name>A0ABS2E9W1_9FIRM</name>
<feature type="domain" description="HTH merR-type" evidence="11">
    <location>
        <begin position="1"/>
        <end position="69"/>
    </location>
</feature>
<feature type="transmembrane region" description="Helical" evidence="10">
    <location>
        <begin position="567"/>
        <end position="595"/>
    </location>
</feature>